<evidence type="ECO:0000313" key="3">
    <source>
        <dbReference type="EMBL" id="PPQ77721.1"/>
    </source>
</evidence>
<comment type="caution">
    <text evidence="3">The sequence shown here is derived from an EMBL/GenBank/DDBJ whole genome shotgun (WGS) entry which is preliminary data.</text>
</comment>
<organism evidence="3 4">
    <name type="scientific">Psilocybe cyanescens</name>
    <dbReference type="NCBI Taxonomy" id="93625"/>
    <lineage>
        <taxon>Eukaryota</taxon>
        <taxon>Fungi</taxon>
        <taxon>Dikarya</taxon>
        <taxon>Basidiomycota</taxon>
        <taxon>Agaricomycotina</taxon>
        <taxon>Agaricomycetes</taxon>
        <taxon>Agaricomycetidae</taxon>
        <taxon>Agaricales</taxon>
        <taxon>Agaricineae</taxon>
        <taxon>Strophariaceae</taxon>
        <taxon>Psilocybe</taxon>
    </lineage>
</organism>
<feature type="compositionally biased region" description="Basic and acidic residues" evidence="1">
    <location>
        <begin position="381"/>
        <end position="391"/>
    </location>
</feature>
<dbReference type="InterPro" id="IPR002921">
    <property type="entry name" value="Fungal_lipase-type"/>
</dbReference>
<dbReference type="OrthoDB" id="442243at2759"/>
<dbReference type="AlphaFoldDB" id="A0A409WGW3"/>
<sequence length="391" mass="42024">MASSSATSSTSINSNEGLALTKYEPELLLLIFIHGFKGTDETFADFPNRLEHLLTEIIPQVKTESIIFPAYEDKAVVRFADWLTTLVVEREVASGLGAGKAKIVLCGHSMGGLLAADTLREFVHTRPDKDAPLWPKIVACIAFDTPYYGLHPFVVKNSVTKAAQYANTATTVGSALLGSLAMFGAKKASQPEQSRRSATPPPQSAWSGWSGAAAIGGAVLAGAAAGAAYYKKDDLNLGFSWASDHLKFVGNLWDVESLEQRIEALVDIEKNYGVAFRTLYTILPPNPPEFLTSRTFVVLPKYGSRAKAHFLPASNGIASDEIQGHVGMFAGNTNDGYYKLGLDAAGIIRDAVMSSRGIVENVPSPPNGPHDTPSLPSQTTKEPEQHDLIQF</sequence>
<dbReference type="Proteomes" id="UP000283269">
    <property type="component" value="Unassembled WGS sequence"/>
</dbReference>
<accession>A0A409WGW3</accession>
<proteinExistence type="predicted"/>
<name>A0A409WGW3_PSICY</name>
<dbReference type="InterPro" id="IPR029058">
    <property type="entry name" value="AB_hydrolase_fold"/>
</dbReference>
<evidence type="ECO:0000313" key="4">
    <source>
        <dbReference type="Proteomes" id="UP000283269"/>
    </source>
</evidence>
<evidence type="ECO:0000259" key="2">
    <source>
        <dbReference type="Pfam" id="PF01764"/>
    </source>
</evidence>
<feature type="region of interest" description="Disordered" evidence="1">
    <location>
        <begin position="358"/>
        <end position="391"/>
    </location>
</feature>
<dbReference type="GO" id="GO:0006629">
    <property type="term" value="P:lipid metabolic process"/>
    <property type="evidence" value="ECO:0007669"/>
    <property type="project" value="InterPro"/>
</dbReference>
<dbReference type="SUPFAM" id="SSF53474">
    <property type="entry name" value="alpha/beta-Hydrolases"/>
    <property type="match status" value="1"/>
</dbReference>
<evidence type="ECO:0000256" key="1">
    <source>
        <dbReference type="SAM" id="MobiDB-lite"/>
    </source>
</evidence>
<gene>
    <name evidence="3" type="ORF">CVT25_011156</name>
</gene>
<protein>
    <recommendedName>
        <fullName evidence="2">Fungal lipase-type domain-containing protein</fullName>
    </recommendedName>
</protein>
<dbReference type="STRING" id="93625.A0A409WGW3"/>
<reference evidence="3 4" key="1">
    <citation type="journal article" date="2018" name="Evol. Lett.">
        <title>Horizontal gene cluster transfer increased hallucinogenic mushroom diversity.</title>
        <authorList>
            <person name="Reynolds H.T."/>
            <person name="Vijayakumar V."/>
            <person name="Gluck-Thaler E."/>
            <person name="Korotkin H.B."/>
            <person name="Matheny P.B."/>
            <person name="Slot J.C."/>
        </authorList>
    </citation>
    <scope>NUCLEOTIDE SEQUENCE [LARGE SCALE GENOMIC DNA]</scope>
    <source>
        <strain evidence="3 4">2631</strain>
    </source>
</reference>
<dbReference type="EMBL" id="NHYD01003434">
    <property type="protein sequence ID" value="PPQ77721.1"/>
    <property type="molecule type" value="Genomic_DNA"/>
</dbReference>
<dbReference type="PANTHER" id="PTHR47842">
    <property type="entry name" value="EXPRESSED PROTEIN"/>
    <property type="match status" value="1"/>
</dbReference>
<dbReference type="InParanoid" id="A0A409WGW3"/>
<dbReference type="PANTHER" id="PTHR47842:SF1">
    <property type="entry name" value="DUF676 DOMAIN-CONTAINING PROTEIN"/>
    <property type="match status" value="1"/>
</dbReference>
<keyword evidence="4" id="KW-1185">Reference proteome</keyword>
<dbReference type="Gene3D" id="3.40.50.1820">
    <property type="entry name" value="alpha/beta hydrolase"/>
    <property type="match status" value="1"/>
</dbReference>
<feature type="domain" description="Fungal lipase-type" evidence="2">
    <location>
        <begin position="31"/>
        <end position="154"/>
    </location>
</feature>
<dbReference type="Pfam" id="PF01764">
    <property type="entry name" value="Lipase_3"/>
    <property type="match status" value="1"/>
</dbReference>